<proteinExistence type="predicted"/>
<accession>A0A401R4B1</accession>
<name>A0A401R4B1_STRNR</name>
<dbReference type="InterPro" id="IPR010427">
    <property type="entry name" value="DUF1023"/>
</dbReference>
<dbReference type="EMBL" id="BHXC01000006">
    <property type="protein sequence ID" value="GCB92409.1"/>
    <property type="molecule type" value="Genomic_DNA"/>
</dbReference>
<evidence type="ECO:0000259" key="1">
    <source>
        <dbReference type="Pfam" id="PF06259"/>
    </source>
</evidence>
<reference evidence="2 3" key="1">
    <citation type="journal article" date="2019" name="Microbiol. Resour. Announc.">
        <title>Draft Genome Sequence of the Most Traditional epsilon-Poly-l-Lysine Producer, Streptomyces albulus NBRC14147.</title>
        <authorList>
            <person name="Yamanaka K."/>
            <person name="Hamano Y."/>
        </authorList>
    </citation>
    <scope>NUCLEOTIDE SEQUENCE [LARGE SCALE GENOMIC DNA]</scope>
    <source>
        <strain evidence="2 3">NBRC 14147</strain>
    </source>
</reference>
<evidence type="ECO:0000313" key="3">
    <source>
        <dbReference type="Proteomes" id="UP000288351"/>
    </source>
</evidence>
<dbReference type="RefSeq" id="WP_016572007.1">
    <property type="nucleotide sequence ID" value="NZ_BHXC01000006.1"/>
</dbReference>
<dbReference type="Proteomes" id="UP000288351">
    <property type="component" value="Unassembled WGS sequence"/>
</dbReference>
<dbReference type="AlphaFoldDB" id="A0A401R4B1"/>
<gene>
    <name evidence="2" type="ORF">SALB_05172</name>
</gene>
<sequence>MSDLSENFKPLLKQDFSDLEAAVRSWQKLAKALEEAQVQHRHKVTGPLHASGWQGTDSHYAFMQMETSETRLGTAQSDVTSIATILDTVHTKMKEAQEDLRRNVRTAELDGYAVDDHGNVTDSRSCPTGNADADAQEEHQLRVAYLEAHQNDINYTIEDASSADWDGMQLLQQIDAFNLDKDYGASKAEEGARKVAKFAHLDEDSIPSKKDPKENAKWWAGLTEQERQSYLDAYPEKIGWLDGIPCADRDEANRKVVDLQLAEYDMKKQNGELGIHDQRNYDGLQKLQNALDKADGTGDDSKRLYVLGIDSKHDGRAVVSQGNPETARNVAIQVPGTDNDLSNVDEQIDRVDRLQQAAGDKGAKDTAVISWLGYDAPETDNSMFSTGRADPAGDDLRSFTQGLRQTHEGERAHMTVLGHSYGSTVIGAGASHGGGLDADDIVVVGSPGMTVDHAKDLNINPDHVWAGGAEDDIVSIGASGLTLGEDPMEKEFGGKVIEVDTEGHGGYWDKGSESLANQGRIIAGRSPSEGDYHS</sequence>
<organism evidence="2 3">
    <name type="scientific">Streptomyces noursei</name>
    <name type="common">Streptomyces albulus</name>
    <dbReference type="NCBI Taxonomy" id="1971"/>
    <lineage>
        <taxon>Bacteria</taxon>
        <taxon>Bacillati</taxon>
        <taxon>Actinomycetota</taxon>
        <taxon>Actinomycetes</taxon>
        <taxon>Kitasatosporales</taxon>
        <taxon>Streptomycetaceae</taxon>
        <taxon>Streptomyces</taxon>
    </lineage>
</organism>
<comment type="caution">
    <text evidence="2">The sequence shown here is derived from an EMBL/GenBank/DDBJ whole genome shotgun (WGS) entry which is preliminary data.</text>
</comment>
<feature type="domain" description="DUF1023" evidence="1">
    <location>
        <begin position="310"/>
        <end position="475"/>
    </location>
</feature>
<protein>
    <recommendedName>
        <fullName evidence="1">DUF1023 domain-containing protein</fullName>
    </recommendedName>
</protein>
<dbReference type="Pfam" id="PF06259">
    <property type="entry name" value="Abhydrolase_8"/>
    <property type="match status" value="1"/>
</dbReference>
<evidence type="ECO:0000313" key="2">
    <source>
        <dbReference type="EMBL" id="GCB92409.1"/>
    </source>
</evidence>